<sequence length="357" mass="40670">MCSFRQAREAAILAYDSSFIDEDEFVLLYDMCHSKNPELPYQNYESFELDNIDEAECEVQFRFKKHEVPVLARAMGVPGRFTCPQGTICDGMEALCMLLRRFCYPCRYSDLVSMFGRPVPELSMITNQVVDFIYDQHAHRLTQWNDQLLSPQCLRRYAEAVARKGGALANCFGFIDGRVRAICRPGQMQRLVYNGHKRVHALKFQALALPNGLIGNLFGPVEGRRHDSAMLVDSGLLTALEQHAFVDGQPMCVYGDPAYPLRIHLQAPYRNRPYITPQMEAFNKSMSTVRVAVEWLFGDIINYFKFLDFKKNLKIGLSSIGKMYVVAAILRNALTCMHTNNTSKFFEVVPPAIDDCI</sequence>
<evidence type="ECO:0000313" key="3">
    <source>
        <dbReference type="EMBL" id="CAB4007314.1"/>
    </source>
</evidence>
<dbReference type="PANTHER" id="PTHR34615">
    <property type="entry name" value="PX DOMAIN-CONTAINING PROTEIN"/>
    <property type="match status" value="1"/>
</dbReference>
<organism evidence="3 4">
    <name type="scientific">Paramuricea clavata</name>
    <name type="common">Red gorgonian</name>
    <name type="synonym">Violescent sea-whip</name>
    <dbReference type="NCBI Taxonomy" id="317549"/>
    <lineage>
        <taxon>Eukaryota</taxon>
        <taxon>Metazoa</taxon>
        <taxon>Cnidaria</taxon>
        <taxon>Anthozoa</taxon>
        <taxon>Octocorallia</taxon>
        <taxon>Malacalcyonacea</taxon>
        <taxon>Plexauridae</taxon>
        <taxon>Paramuricea</taxon>
    </lineage>
</organism>
<dbReference type="OrthoDB" id="5978526at2759"/>
<proteinExistence type="predicted"/>
<gene>
    <name evidence="3" type="ORF">PACLA_8A076511</name>
</gene>
<protein>
    <submittedName>
        <fullName evidence="3">Uncharacterized protein</fullName>
    </submittedName>
</protein>
<dbReference type="AlphaFoldDB" id="A0A6S7HPK0"/>
<keyword evidence="2" id="KW-0479">Metal-binding</keyword>
<keyword evidence="4" id="KW-1185">Reference proteome</keyword>
<reference evidence="3" key="1">
    <citation type="submission" date="2020-04" db="EMBL/GenBank/DDBJ databases">
        <authorList>
            <person name="Alioto T."/>
            <person name="Alioto T."/>
            <person name="Gomez Garrido J."/>
        </authorList>
    </citation>
    <scope>NUCLEOTIDE SEQUENCE</scope>
    <source>
        <strain evidence="3">A484AB</strain>
    </source>
</reference>
<dbReference type="Proteomes" id="UP001152795">
    <property type="component" value="Unassembled WGS sequence"/>
</dbReference>
<dbReference type="Pfam" id="PF13359">
    <property type="entry name" value="DDE_Tnp_4"/>
    <property type="match status" value="1"/>
</dbReference>
<evidence type="ECO:0000256" key="1">
    <source>
        <dbReference type="ARBA" id="ARBA00001968"/>
    </source>
</evidence>
<name>A0A6S7HPK0_PARCT</name>
<comment type="cofactor">
    <cofactor evidence="1">
        <name>a divalent metal cation</name>
        <dbReference type="ChEBI" id="CHEBI:60240"/>
    </cofactor>
</comment>
<dbReference type="EMBL" id="CACRXK020005762">
    <property type="protein sequence ID" value="CAB4007314.1"/>
    <property type="molecule type" value="Genomic_DNA"/>
</dbReference>
<feature type="non-terminal residue" evidence="3">
    <location>
        <position position="1"/>
    </location>
</feature>
<dbReference type="PANTHER" id="PTHR34615:SF1">
    <property type="entry name" value="PX DOMAIN-CONTAINING PROTEIN"/>
    <property type="match status" value="1"/>
</dbReference>
<accession>A0A6S7HPK0</accession>
<dbReference type="InterPro" id="IPR027806">
    <property type="entry name" value="HARBI1_dom"/>
</dbReference>
<evidence type="ECO:0000313" key="4">
    <source>
        <dbReference type="Proteomes" id="UP001152795"/>
    </source>
</evidence>
<comment type="caution">
    <text evidence="3">The sequence shown here is derived from an EMBL/GenBank/DDBJ whole genome shotgun (WGS) entry which is preliminary data.</text>
</comment>
<evidence type="ECO:0000256" key="2">
    <source>
        <dbReference type="ARBA" id="ARBA00022723"/>
    </source>
</evidence>
<dbReference type="GO" id="GO:0046872">
    <property type="term" value="F:metal ion binding"/>
    <property type="evidence" value="ECO:0007669"/>
    <property type="project" value="UniProtKB-KW"/>
</dbReference>